<dbReference type="STRING" id="642492.Clole_4259"/>
<dbReference type="KEGG" id="cle:Clole_4259"/>
<gene>
    <name evidence="2" type="ordered locus">Clole_4259</name>
</gene>
<reference evidence="2 3" key="1">
    <citation type="journal article" date="2011" name="J. Bacteriol.">
        <title>Complete genome sequence of the cellulose-degrading bacterium Cellulosilyticum lentocellum.</title>
        <authorList>
            <consortium name="US DOE Joint Genome Institute"/>
            <person name="Miller D.A."/>
            <person name="Suen G."/>
            <person name="Bruce D."/>
            <person name="Copeland A."/>
            <person name="Cheng J.F."/>
            <person name="Detter C."/>
            <person name="Goodwin L.A."/>
            <person name="Han C.S."/>
            <person name="Hauser L.J."/>
            <person name="Land M.L."/>
            <person name="Lapidus A."/>
            <person name="Lucas S."/>
            <person name="Meincke L."/>
            <person name="Pitluck S."/>
            <person name="Tapia R."/>
            <person name="Teshima H."/>
            <person name="Woyke T."/>
            <person name="Fox B.G."/>
            <person name="Angert E.R."/>
            <person name="Currie C.R."/>
        </authorList>
    </citation>
    <scope>NUCLEOTIDE SEQUENCE [LARGE SCALE GENOMIC DNA]</scope>
    <source>
        <strain evidence="3">ATCC 49066 / DSM 5427 / NCIMB 11756 / RHM5</strain>
    </source>
</reference>
<evidence type="ECO:0000256" key="1">
    <source>
        <dbReference type="SAM" id="Phobius"/>
    </source>
</evidence>
<feature type="transmembrane region" description="Helical" evidence="1">
    <location>
        <begin position="41"/>
        <end position="63"/>
    </location>
</feature>
<accession>F2JNP1</accession>
<dbReference type="EMBL" id="CP002582">
    <property type="protein sequence ID" value="ADZ85930.1"/>
    <property type="molecule type" value="Genomic_DNA"/>
</dbReference>
<keyword evidence="1" id="KW-0472">Membrane</keyword>
<organism evidence="2 3">
    <name type="scientific">Cellulosilyticum lentocellum (strain ATCC 49066 / DSM 5427 / NCIMB 11756 / RHM5)</name>
    <name type="common">Clostridium lentocellum</name>
    <dbReference type="NCBI Taxonomy" id="642492"/>
    <lineage>
        <taxon>Bacteria</taxon>
        <taxon>Bacillati</taxon>
        <taxon>Bacillota</taxon>
        <taxon>Clostridia</taxon>
        <taxon>Lachnospirales</taxon>
        <taxon>Cellulosilyticaceae</taxon>
        <taxon>Cellulosilyticum</taxon>
    </lineage>
</organism>
<keyword evidence="3" id="KW-1185">Reference proteome</keyword>
<feature type="transmembrane region" description="Helical" evidence="1">
    <location>
        <begin position="75"/>
        <end position="94"/>
    </location>
</feature>
<feature type="transmembrane region" description="Helical" evidence="1">
    <location>
        <begin position="100"/>
        <end position="118"/>
    </location>
</feature>
<dbReference type="HOGENOM" id="CLU_1977591_0_0_9"/>
<proteinExistence type="predicted"/>
<evidence type="ECO:0000313" key="2">
    <source>
        <dbReference type="EMBL" id="ADZ85930.1"/>
    </source>
</evidence>
<sequence length="126" mass="15291">MNSKLSTKNLTICRYLQYLLLGISFFLFSSKIPISPWYIPLTTYVLLYILILIILQIILLVYTWYMYEKKDTFKIIRMICIFHFFLLLLMFFLCILSIKWFNLFSILVTILIVLLTIYQKKNYKMI</sequence>
<dbReference type="Proteomes" id="UP000008467">
    <property type="component" value="Chromosome"/>
</dbReference>
<name>F2JNP1_CELLD</name>
<protein>
    <submittedName>
        <fullName evidence="2">Uncharacterized protein</fullName>
    </submittedName>
</protein>
<evidence type="ECO:0000313" key="3">
    <source>
        <dbReference type="Proteomes" id="UP000008467"/>
    </source>
</evidence>
<keyword evidence="1" id="KW-0812">Transmembrane</keyword>
<dbReference type="AlphaFoldDB" id="F2JNP1"/>
<feature type="transmembrane region" description="Helical" evidence="1">
    <location>
        <begin position="12"/>
        <end position="29"/>
    </location>
</feature>
<keyword evidence="1" id="KW-1133">Transmembrane helix</keyword>